<comment type="caution">
    <text evidence="1">The sequence shown here is derived from an EMBL/GenBank/DDBJ whole genome shotgun (WGS) entry which is preliminary data.</text>
</comment>
<accession>A0A834ZAU3</accession>
<name>A0A834ZAU3_TETSI</name>
<reference evidence="1 2" key="1">
    <citation type="submission" date="2020-04" db="EMBL/GenBank/DDBJ databases">
        <title>Plant Genome Project.</title>
        <authorList>
            <person name="Zhang R.-G."/>
        </authorList>
    </citation>
    <scope>NUCLEOTIDE SEQUENCE [LARGE SCALE GENOMIC DNA]</scope>
    <source>
        <strain evidence="1">YNK0</strain>
        <tissue evidence="1">Leaf</tissue>
    </source>
</reference>
<sequence length="387" mass="44638">MLHDDSDDDLEIITGAMEEGSTSHHGGTQCRRSIMRNQLQGHERLMLDYFVESPVYPPRLFRRRFRMRCPLFRCIVSEVEDHQPYFIQQRNATGTLGFSSIQKITTVFRMLAYGVTGDYVDEYLRISETTAMESLKLFVEAVVSLYSDQYLRSPTTHDVARLLADGESRGFPGMLGSNVCIHWKWKNCPTSWRGMYSGHKREATIILEAVVSYDLWIWHAFFGLPGSNNDINVLEKSFLFTELARGRAPQVNYSINGHDYTMGYYLADVQESARKDVERAFGVLQARFAIVRQPARIFKVPELKQIMKACIILHIMTIEDERDEQDTLDFDYEQLDANPPEPVSHDQPDMLAEFISNHLRIRDKGTHSQLQSDLVEHLWQLHGAFTS</sequence>
<gene>
    <name evidence="1" type="ORF">HHK36_010641</name>
</gene>
<proteinExistence type="predicted"/>
<dbReference type="EMBL" id="JABCRI010000007">
    <property type="protein sequence ID" value="KAF8402555.1"/>
    <property type="molecule type" value="Genomic_DNA"/>
</dbReference>
<evidence type="ECO:0000313" key="1">
    <source>
        <dbReference type="EMBL" id="KAF8402555.1"/>
    </source>
</evidence>
<dbReference type="Pfam" id="PF04827">
    <property type="entry name" value="Plant_tran"/>
    <property type="match status" value="1"/>
</dbReference>
<evidence type="ECO:0008006" key="3">
    <source>
        <dbReference type="Google" id="ProtNLM"/>
    </source>
</evidence>
<dbReference type="OMA" id="ILHIMTI"/>
<evidence type="ECO:0000313" key="2">
    <source>
        <dbReference type="Proteomes" id="UP000655225"/>
    </source>
</evidence>
<dbReference type="InterPro" id="IPR006912">
    <property type="entry name" value="Harbinger_derived_prot"/>
</dbReference>
<dbReference type="PANTHER" id="PTHR47150:SF7">
    <property type="entry name" value="NUCLEASE"/>
    <property type="match status" value="1"/>
</dbReference>
<dbReference type="Proteomes" id="UP000655225">
    <property type="component" value="Unassembled WGS sequence"/>
</dbReference>
<dbReference type="OrthoDB" id="6627079at2759"/>
<keyword evidence="2" id="KW-1185">Reference proteome</keyword>
<dbReference type="PANTHER" id="PTHR47150">
    <property type="entry name" value="OS12G0169200 PROTEIN"/>
    <property type="match status" value="1"/>
</dbReference>
<organism evidence="1 2">
    <name type="scientific">Tetracentron sinense</name>
    <name type="common">Spur-leaf</name>
    <dbReference type="NCBI Taxonomy" id="13715"/>
    <lineage>
        <taxon>Eukaryota</taxon>
        <taxon>Viridiplantae</taxon>
        <taxon>Streptophyta</taxon>
        <taxon>Embryophyta</taxon>
        <taxon>Tracheophyta</taxon>
        <taxon>Spermatophyta</taxon>
        <taxon>Magnoliopsida</taxon>
        <taxon>Trochodendrales</taxon>
        <taxon>Trochodendraceae</taxon>
        <taxon>Tetracentron</taxon>
    </lineage>
</organism>
<protein>
    <recommendedName>
        <fullName evidence="3">Nuclease HARBI1</fullName>
    </recommendedName>
</protein>
<dbReference type="AlphaFoldDB" id="A0A834ZAU3"/>